<keyword evidence="8" id="KW-1185">Reference proteome</keyword>
<evidence type="ECO:0000256" key="4">
    <source>
        <dbReference type="ARBA" id="ARBA00023125"/>
    </source>
</evidence>
<dbReference type="PANTHER" id="PTHR33217:SF7">
    <property type="entry name" value="TRANSPOSASE FOR INSERTION SEQUENCE ELEMENT IS1081"/>
    <property type="match status" value="1"/>
</dbReference>
<evidence type="ECO:0000256" key="6">
    <source>
        <dbReference type="RuleBase" id="RU365089"/>
    </source>
</evidence>
<keyword evidence="4 6" id="KW-0238">DNA-binding</keyword>
<evidence type="ECO:0000313" key="8">
    <source>
        <dbReference type="Proteomes" id="UP000681586"/>
    </source>
</evidence>
<comment type="similarity">
    <text evidence="2 6">Belongs to the transposase mutator family.</text>
</comment>
<proteinExistence type="inferred from homology"/>
<gene>
    <name evidence="7" type="ORF">JJQ58_12480</name>
</gene>
<comment type="caution">
    <text evidence="7">The sequence shown here is derived from an EMBL/GenBank/DDBJ whole genome shotgun (WGS) entry which is preliminary data.</text>
</comment>
<keyword evidence="3 6" id="KW-0815">Transposition</keyword>
<dbReference type="NCBIfam" id="NF033543">
    <property type="entry name" value="transpos_IS256"/>
    <property type="match status" value="1"/>
</dbReference>
<dbReference type="InterPro" id="IPR001207">
    <property type="entry name" value="Transposase_mutator"/>
</dbReference>
<organism evidence="7 8">
    <name type="scientific">Mammaliicoccus fleurettii</name>
    <dbReference type="NCBI Taxonomy" id="150056"/>
    <lineage>
        <taxon>Bacteria</taxon>
        <taxon>Bacillati</taxon>
        <taxon>Bacillota</taxon>
        <taxon>Bacilli</taxon>
        <taxon>Bacillales</taxon>
        <taxon>Staphylococcaceae</taxon>
        <taxon>Mammaliicoccus</taxon>
    </lineage>
</organism>
<reference evidence="7 8" key="1">
    <citation type="submission" date="2021-05" db="EMBL/GenBank/DDBJ databases">
        <title>Staphylococcus fleurettii isolated from lake water in First Nation community in Manitoba, Canada.</title>
        <authorList>
            <person name="Bashar S."/>
            <person name="Murdock A."/>
            <person name="Patidar R."/>
            <person name="Golding G."/>
            <person name="Farenhorst A."/>
            <person name="Kumar A."/>
        </authorList>
    </citation>
    <scope>NUCLEOTIDE SEQUENCE [LARGE SCALE GENOMIC DNA]</scope>
    <source>
        <strain evidence="7 8">SF002</strain>
    </source>
</reference>
<dbReference type="Pfam" id="PF00872">
    <property type="entry name" value="Transposase_mut"/>
    <property type="match status" value="1"/>
</dbReference>
<evidence type="ECO:0000313" key="7">
    <source>
        <dbReference type="EMBL" id="MBS3698283.1"/>
    </source>
</evidence>
<dbReference type="EMBL" id="JAGXBM010000047">
    <property type="protein sequence ID" value="MBS3698283.1"/>
    <property type="molecule type" value="Genomic_DNA"/>
</dbReference>
<accession>A0ABS5MQT4</accession>
<comment type="function">
    <text evidence="1 6">Required for the transposition of the insertion element.</text>
</comment>
<dbReference type="RefSeq" id="WP_212576920.1">
    <property type="nucleotide sequence ID" value="NZ_JAGXBM010000047.1"/>
</dbReference>
<evidence type="ECO:0000256" key="5">
    <source>
        <dbReference type="ARBA" id="ARBA00023172"/>
    </source>
</evidence>
<sequence>MTQLNINVDFEELASAIFESNLNTAMKSIAVSVLNAYMEMERDQYVNADFKQKNPKRIAQRNGYYERDFMMPVGKIHLKVPRTRDGEFTTDVFEQYTRSDQSLILAMMEAYINGVSTRNITKIVEALSGESVSKSTISEVMKNIDPDIQEWASRPITNHQYKYVFVDAMYIKVKENNKIVSKGVYTAMGINELRQREIIGFKISNQESEKAWSEFFEDLRMRGLTTPELIISDAHSGLIKSIKSQFIDSSWQRCTFHFLKNIVERFPKKNSEDAKLLLKSIFKAPTYQHALQLKEELITKYQNNPKYSEALNILDQGFEDAAQFYRFPAQHHKSLRTTNSIENINMQVRKREKVIKTFPNLDSAFRLIGAVLMDIQENFDSSKRPFIT</sequence>
<evidence type="ECO:0000256" key="1">
    <source>
        <dbReference type="ARBA" id="ARBA00002190"/>
    </source>
</evidence>
<evidence type="ECO:0000256" key="2">
    <source>
        <dbReference type="ARBA" id="ARBA00010961"/>
    </source>
</evidence>
<keyword evidence="6" id="KW-0814">Transposable element</keyword>
<keyword evidence="5 6" id="KW-0233">DNA recombination</keyword>
<dbReference type="PANTHER" id="PTHR33217">
    <property type="entry name" value="TRANSPOSASE FOR INSERTION SEQUENCE ELEMENT IS1081"/>
    <property type="match status" value="1"/>
</dbReference>
<dbReference type="Proteomes" id="UP000681586">
    <property type="component" value="Unassembled WGS sequence"/>
</dbReference>
<evidence type="ECO:0000256" key="3">
    <source>
        <dbReference type="ARBA" id="ARBA00022578"/>
    </source>
</evidence>
<protein>
    <recommendedName>
        <fullName evidence="6">Mutator family transposase</fullName>
    </recommendedName>
</protein>
<name>A0ABS5MQT4_9STAP</name>